<evidence type="ECO:0000256" key="2">
    <source>
        <dbReference type="ARBA" id="ARBA00023315"/>
    </source>
</evidence>
<reference evidence="4 5" key="1">
    <citation type="submission" date="2015-05" db="EMBL/GenBank/DDBJ databases">
        <title>Photobacterium galathea sp. nov.</title>
        <authorList>
            <person name="Machado H."/>
            <person name="Gram L."/>
        </authorList>
    </citation>
    <scope>NUCLEOTIDE SEQUENCE [LARGE SCALE GENOMIC DNA]</scope>
    <source>
        <strain evidence="4 5">DSM 22954</strain>
    </source>
</reference>
<organism evidence="4 5">
    <name type="scientific">Photobacterium ganghwense</name>
    <dbReference type="NCBI Taxonomy" id="320778"/>
    <lineage>
        <taxon>Bacteria</taxon>
        <taxon>Pseudomonadati</taxon>
        <taxon>Pseudomonadota</taxon>
        <taxon>Gammaproteobacteria</taxon>
        <taxon>Vibrionales</taxon>
        <taxon>Vibrionaceae</taxon>
        <taxon>Photobacterium</taxon>
    </lineage>
</organism>
<dbReference type="SUPFAM" id="SSF55729">
    <property type="entry name" value="Acyl-CoA N-acyltransferases (Nat)"/>
    <property type="match status" value="1"/>
</dbReference>
<dbReference type="Proteomes" id="UP000035909">
    <property type="component" value="Unassembled WGS sequence"/>
</dbReference>
<dbReference type="STRING" id="320778.ABT57_13865"/>
<evidence type="ECO:0000256" key="1">
    <source>
        <dbReference type="ARBA" id="ARBA00022679"/>
    </source>
</evidence>
<dbReference type="PROSITE" id="PS51186">
    <property type="entry name" value="GNAT"/>
    <property type="match status" value="1"/>
</dbReference>
<dbReference type="InterPro" id="IPR000182">
    <property type="entry name" value="GNAT_dom"/>
</dbReference>
<protein>
    <submittedName>
        <fullName evidence="4">Histone acetyltransferase</fullName>
    </submittedName>
</protein>
<gene>
    <name evidence="4" type="ORF">ABT57_13865</name>
</gene>
<dbReference type="PATRIC" id="fig|320778.3.peg.3020"/>
<evidence type="ECO:0000313" key="4">
    <source>
        <dbReference type="EMBL" id="KLV07936.1"/>
    </source>
</evidence>
<dbReference type="PANTHER" id="PTHR43877:SF2">
    <property type="entry name" value="AMINOALKYLPHOSPHONATE N-ACETYLTRANSFERASE-RELATED"/>
    <property type="match status" value="1"/>
</dbReference>
<sequence length="168" mass="18740">MSDVIRYQIHPTKDQLQDATAILATQPNAKHLVTPINLANDFCVVVAIDGEKVVGVATIKALKQADIGEIGHLYVLPTYLRQGIAKQLTHLRIEYALKHGLALLYAVIKEGNVASTQNLIKFGFQHFGLFTNVKKTGKNFDWYYLVLENSLDGESVMATLTHPRQRLL</sequence>
<dbReference type="OrthoDB" id="5637518at2"/>
<dbReference type="InterPro" id="IPR016181">
    <property type="entry name" value="Acyl_CoA_acyltransferase"/>
</dbReference>
<dbReference type="Pfam" id="PF00583">
    <property type="entry name" value="Acetyltransf_1"/>
    <property type="match status" value="1"/>
</dbReference>
<accession>A0A0J1H8D8</accession>
<proteinExistence type="predicted"/>
<dbReference type="InterPro" id="IPR050832">
    <property type="entry name" value="Bact_Acetyltransf"/>
</dbReference>
<keyword evidence="5" id="KW-1185">Reference proteome</keyword>
<dbReference type="GO" id="GO:0016747">
    <property type="term" value="F:acyltransferase activity, transferring groups other than amino-acyl groups"/>
    <property type="evidence" value="ECO:0007669"/>
    <property type="project" value="InterPro"/>
</dbReference>
<comment type="caution">
    <text evidence="4">The sequence shown here is derived from an EMBL/GenBank/DDBJ whole genome shotgun (WGS) entry which is preliminary data.</text>
</comment>
<name>A0A0J1H8D8_9GAMM</name>
<evidence type="ECO:0000313" key="5">
    <source>
        <dbReference type="Proteomes" id="UP000035909"/>
    </source>
</evidence>
<dbReference type="CDD" id="cd04301">
    <property type="entry name" value="NAT_SF"/>
    <property type="match status" value="1"/>
</dbReference>
<keyword evidence="1 4" id="KW-0808">Transferase</keyword>
<keyword evidence="2" id="KW-0012">Acyltransferase</keyword>
<feature type="domain" description="N-acetyltransferase" evidence="3">
    <location>
        <begin position="1"/>
        <end position="148"/>
    </location>
</feature>
<dbReference type="AlphaFoldDB" id="A0A0J1H8D8"/>
<dbReference type="PANTHER" id="PTHR43877">
    <property type="entry name" value="AMINOALKYLPHOSPHONATE N-ACETYLTRANSFERASE-RELATED-RELATED"/>
    <property type="match status" value="1"/>
</dbReference>
<evidence type="ECO:0000259" key="3">
    <source>
        <dbReference type="PROSITE" id="PS51186"/>
    </source>
</evidence>
<dbReference type="EMBL" id="LDOU01000015">
    <property type="protein sequence ID" value="KLV07936.1"/>
    <property type="molecule type" value="Genomic_DNA"/>
</dbReference>
<dbReference type="RefSeq" id="WP_047885829.1">
    <property type="nucleotide sequence ID" value="NZ_CP071326.1"/>
</dbReference>
<dbReference type="Gene3D" id="3.40.630.30">
    <property type="match status" value="1"/>
</dbReference>